<gene>
    <name evidence="3" type="ORF">ENL48_02375</name>
    <name evidence="2" type="ORF">ENT89_00485</name>
    <name evidence="1" type="ORF">ENX77_01105</name>
</gene>
<evidence type="ECO:0000313" key="1">
    <source>
        <dbReference type="EMBL" id="HGE65723.1"/>
    </source>
</evidence>
<evidence type="ECO:0000313" key="3">
    <source>
        <dbReference type="EMBL" id="HHF48061.1"/>
    </source>
</evidence>
<dbReference type="EMBL" id="DTAK01000003">
    <property type="protein sequence ID" value="HGU58704.1"/>
    <property type="molecule type" value="Genomic_DNA"/>
</dbReference>
<organism evidence="2">
    <name type="scientific">Geoglobus ahangari</name>
    <dbReference type="NCBI Taxonomy" id="113653"/>
    <lineage>
        <taxon>Archaea</taxon>
        <taxon>Methanobacteriati</taxon>
        <taxon>Methanobacteriota</taxon>
        <taxon>Archaeoglobi</taxon>
        <taxon>Archaeoglobales</taxon>
        <taxon>Archaeoglobaceae</taxon>
        <taxon>Geoglobus</taxon>
    </lineage>
</organism>
<proteinExistence type="predicted"/>
<name>A0A7C4S7G8_9EURY</name>
<accession>A0A7C4S7G8</accession>
<dbReference type="EMBL" id="DTPI01000006">
    <property type="protein sequence ID" value="HGE65723.1"/>
    <property type="molecule type" value="Genomic_DNA"/>
</dbReference>
<comment type="caution">
    <text evidence="2">The sequence shown here is derived from an EMBL/GenBank/DDBJ whole genome shotgun (WGS) entry which is preliminary data.</text>
</comment>
<reference evidence="2" key="1">
    <citation type="journal article" date="2020" name="mSystems">
        <title>Genome- and Community-Level Interaction Insights into Carbon Utilization and Element Cycling Functions of Hydrothermarchaeota in Hydrothermal Sediment.</title>
        <authorList>
            <person name="Zhou Z."/>
            <person name="Liu Y."/>
            <person name="Xu W."/>
            <person name="Pan J."/>
            <person name="Luo Z.H."/>
            <person name="Li M."/>
        </authorList>
    </citation>
    <scope>NUCLEOTIDE SEQUENCE [LARGE SCALE GENOMIC DNA]</scope>
    <source>
        <strain evidence="3">SpSt-10</strain>
        <strain evidence="2">SpSt-62</strain>
        <strain evidence="1">SpSt-97</strain>
    </source>
</reference>
<dbReference type="EMBL" id="DRUC01000041">
    <property type="protein sequence ID" value="HHF48061.1"/>
    <property type="molecule type" value="Genomic_DNA"/>
</dbReference>
<protein>
    <submittedName>
        <fullName evidence="2">Uncharacterized protein</fullName>
    </submittedName>
</protein>
<evidence type="ECO:0000313" key="2">
    <source>
        <dbReference type="EMBL" id="HGU58704.1"/>
    </source>
</evidence>
<sequence>MEYIEPLKILIYNEKAIRGIDTRGFGGFCECNGVLSQKTWHEISPLKILVAECENCWETEALIFSEKKLIERKKVITIKRKELKEFLLKKLSKSELEAILNKVRGLDYNYSSFSRARKKLEKMGIDVREILKELIF</sequence>
<dbReference type="AlphaFoldDB" id="A0A7C4S7G8"/>